<organism evidence="2 3">
    <name type="scientific">Triparma retinervis</name>
    <dbReference type="NCBI Taxonomy" id="2557542"/>
    <lineage>
        <taxon>Eukaryota</taxon>
        <taxon>Sar</taxon>
        <taxon>Stramenopiles</taxon>
        <taxon>Ochrophyta</taxon>
        <taxon>Bolidophyceae</taxon>
        <taxon>Parmales</taxon>
        <taxon>Triparmaceae</taxon>
        <taxon>Triparma</taxon>
    </lineage>
</organism>
<proteinExistence type="predicted"/>
<feature type="region of interest" description="Disordered" evidence="1">
    <location>
        <begin position="116"/>
        <end position="184"/>
    </location>
</feature>
<feature type="compositionally biased region" description="Low complexity" evidence="1">
    <location>
        <begin position="161"/>
        <end position="179"/>
    </location>
</feature>
<dbReference type="AlphaFoldDB" id="A0A9W6Z3G6"/>
<feature type="compositionally biased region" description="Low complexity" evidence="1">
    <location>
        <begin position="123"/>
        <end position="136"/>
    </location>
</feature>
<feature type="region of interest" description="Disordered" evidence="1">
    <location>
        <begin position="13"/>
        <end position="88"/>
    </location>
</feature>
<sequence length="345" mass="37459">MYAMRCYLNKDSPIPRRNSTRPNRLLYSTSGPEDKENVPIRKTGKTRLEDNENVGENAEITYNKDTTLDTLNPDASTSTSAPPSRHSPSALMNAMALMNGYSSHVGATGARLTPSDNILKGTPPASARVSPVSSPSKRNKTPTMTPPVGRIPVAVTTVTNPSPSDASVNSSLNSSTDTVSPPPRVPSPLAFYGMLGESSNSSSTSAATTPVACAGVKKEKPVGATWEDLVKCLEYTNSKGRVVVERVMSEEGRVEEIKNTKKMFVEEGGVEEIMKSVRTVWESKTGVSQPRLSLPAGVKVKDVIVEKVLQEGVVVDKELRKGFRKVMKNLIRQNEERFEEFMTGQ</sequence>
<feature type="compositionally biased region" description="Low complexity" evidence="1">
    <location>
        <begin position="75"/>
        <end position="88"/>
    </location>
</feature>
<protein>
    <submittedName>
        <fullName evidence="2">Uncharacterized protein</fullName>
    </submittedName>
</protein>
<reference evidence="2" key="1">
    <citation type="submission" date="2022-07" db="EMBL/GenBank/DDBJ databases">
        <title>Genome analysis of Parmales, a sister group of diatoms, reveals the evolutionary specialization of diatoms from phago-mixotrophs to photoautotrophs.</title>
        <authorList>
            <person name="Ban H."/>
            <person name="Sato S."/>
            <person name="Yoshikawa S."/>
            <person name="Kazumasa Y."/>
            <person name="Nakamura Y."/>
            <person name="Ichinomiya M."/>
            <person name="Saitoh K."/>
            <person name="Sato N."/>
            <person name="Blanc-Mathieu R."/>
            <person name="Endo H."/>
            <person name="Kuwata A."/>
            <person name="Ogata H."/>
        </authorList>
    </citation>
    <scope>NUCLEOTIDE SEQUENCE</scope>
</reference>
<keyword evidence="3" id="KW-1185">Reference proteome</keyword>
<dbReference type="EMBL" id="BRXZ01000573">
    <property type="protein sequence ID" value="GMH47487.1"/>
    <property type="molecule type" value="Genomic_DNA"/>
</dbReference>
<evidence type="ECO:0000313" key="3">
    <source>
        <dbReference type="Proteomes" id="UP001165082"/>
    </source>
</evidence>
<feature type="compositionally biased region" description="Polar residues" evidence="1">
    <location>
        <begin position="20"/>
        <end position="31"/>
    </location>
</feature>
<accession>A0A9W6Z3G6</accession>
<evidence type="ECO:0000256" key="1">
    <source>
        <dbReference type="SAM" id="MobiDB-lite"/>
    </source>
</evidence>
<gene>
    <name evidence="2" type="ORF">TrRE_jg9037</name>
</gene>
<comment type="caution">
    <text evidence="2">The sequence shown here is derived from an EMBL/GenBank/DDBJ whole genome shotgun (WGS) entry which is preliminary data.</text>
</comment>
<feature type="compositionally biased region" description="Polar residues" evidence="1">
    <location>
        <begin position="63"/>
        <end position="74"/>
    </location>
</feature>
<evidence type="ECO:0000313" key="2">
    <source>
        <dbReference type="EMBL" id="GMH47487.1"/>
    </source>
</evidence>
<name>A0A9W6Z3G6_9STRA</name>
<dbReference type="OrthoDB" id="10509985at2759"/>
<dbReference type="Proteomes" id="UP001165082">
    <property type="component" value="Unassembled WGS sequence"/>
</dbReference>